<keyword evidence="4" id="KW-0408">Iron</keyword>
<evidence type="ECO:0000313" key="6">
    <source>
        <dbReference type="Proteomes" id="UP001277761"/>
    </source>
</evidence>
<evidence type="ECO:0000256" key="1">
    <source>
        <dbReference type="ARBA" id="ARBA00022448"/>
    </source>
</evidence>
<dbReference type="InterPro" id="IPR012292">
    <property type="entry name" value="Globin/Proto"/>
</dbReference>
<dbReference type="InterPro" id="IPR001486">
    <property type="entry name" value="Hemoglobin_trunc"/>
</dbReference>
<comment type="caution">
    <text evidence="5">The sequence shown here is derived from an EMBL/GenBank/DDBJ whole genome shotgun (WGS) entry which is preliminary data.</text>
</comment>
<name>A0ABU4VG59_9ACTN</name>
<keyword evidence="3" id="KW-0479">Metal-binding</keyword>
<sequence>MERHDIATRQDCERLVERFYGRALHDPFIGWLFVDVAQLDLEAHLPQIASFWETILLGAKSYGGGAFHPHAQLHRKAELKAGHFDRWLALWRESVDELFEGPVAEQAKDHAHRVAYAFHRRLQGLPPDFLSIRPREDGALPVTRHGPPSVQDPPA</sequence>
<evidence type="ECO:0000313" key="5">
    <source>
        <dbReference type="EMBL" id="MDX8150124.1"/>
    </source>
</evidence>
<organism evidence="5 6">
    <name type="scientific">Patulibacter brassicae</name>
    <dbReference type="NCBI Taxonomy" id="1705717"/>
    <lineage>
        <taxon>Bacteria</taxon>
        <taxon>Bacillati</taxon>
        <taxon>Actinomycetota</taxon>
        <taxon>Thermoleophilia</taxon>
        <taxon>Solirubrobacterales</taxon>
        <taxon>Patulibacteraceae</taxon>
        <taxon>Patulibacter</taxon>
    </lineage>
</organism>
<evidence type="ECO:0000256" key="3">
    <source>
        <dbReference type="ARBA" id="ARBA00022723"/>
    </source>
</evidence>
<keyword evidence="2" id="KW-0349">Heme</keyword>
<evidence type="ECO:0000256" key="2">
    <source>
        <dbReference type="ARBA" id="ARBA00022617"/>
    </source>
</evidence>
<dbReference type="RefSeq" id="WP_319952277.1">
    <property type="nucleotide sequence ID" value="NZ_JAXAVX010000001.1"/>
</dbReference>
<evidence type="ECO:0000256" key="4">
    <source>
        <dbReference type="ARBA" id="ARBA00023004"/>
    </source>
</evidence>
<keyword evidence="1" id="KW-0813">Transport</keyword>
<accession>A0ABU4VG59</accession>
<dbReference type="CDD" id="cd08916">
    <property type="entry name" value="TrHb3_P"/>
    <property type="match status" value="1"/>
</dbReference>
<dbReference type="Pfam" id="PF01152">
    <property type="entry name" value="Bac_globin"/>
    <property type="match status" value="1"/>
</dbReference>
<protein>
    <submittedName>
        <fullName evidence="5">Group III truncated hemoglobin</fullName>
    </submittedName>
</protein>
<keyword evidence="6" id="KW-1185">Reference proteome</keyword>
<proteinExistence type="predicted"/>
<gene>
    <name evidence="5" type="ORF">SK069_00835</name>
</gene>
<reference evidence="5 6" key="1">
    <citation type="submission" date="2023-11" db="EMBL/GenBank/DDBJ databases">
        <authorList>
            <person name="Xu M."/>
            <person name="Jiang T."/>
        </authorList>
    </citation>
    <scope>NUCLEOTIDE SEQUENCE [LARGE SCALE GENOMIC DNA]</scope>
    <source>
        <strain evidence="5 6">SD</strain>
    </source>
</reference>
<dbReference type="Gene3D" id="1.10.490.10">
    <property type="entry name" value="Globins"/>
    <property type="match status" value="1"/>
</dbReference>
<dbReference type="SUPFAM" id="SSF46458">
    <property type="entry name" value="Globin-like"/>
    <property type="match status" value="1"/>
</dbReference>
<dbReference type="EMBL" id="JAXAVX010000001">
    <property type="protein sequence ID" value="MDX8150124.1"/>
    <property type="molecule type" value="Genomic_DNA"/>
</dbReference>
<dbReference type="InterPro" id="IPR009050">
    <property type="entry name" value="Globin-like_sf"/>
</dbReference>
<dbReference type="Proteomes" id="UP001277761">
    <property type="component" value="Unassembled WGS sequence"/>
</dbReference>